<evidence type="ECO:0000313" key="2">
    <source>
        <dbReference type="Proteomes" id="UP000033188"/>
    </source>
</evidence>
<gene>
    <name evidence="1" type="ORF">BBBOND_0100650</name>
</gene>
<dbReference type="KEGG" id="bbig:BBBOND_0100650"/>
<dbReference type="RefSeq" id="XP_012765922.1">
    <property type="nucleotide sequence ID" value="XM_012910468.1"/>
</dbReference>
<organism evidence="1 2">
    <name type="scientific">Babesia bigemina</name>
    <dbReference type="NCBI Taxonomy" id="5866"/>
    <lineage>
        <taxon>Eukaryota</taxon>
        <taxon>Sar</taxon>
        <taxon>Alveolata</taxon>
        <taxon>Apicomplexa</taxon>
        <taxon>Aconoidasida</taxon>
        <taxon>Piroplasmida</taxon>
        <taxon>Babesiidae</taxon>
        <taxon>Babesia</taxon>
    </lineage>
</organism>
<dbReference type="OMA" id="PRENHIV"/>
<name>A0A061CYM3_BABBI</name>
<dbReference type="OrthoDB" id="366239at2759"/>
<protein>
    <submittedName>
        <fullName evidence="1">Uncharacterized protein</fullName>
    </submittedName>
</protein>
<sequence length="524" mass="59084">MKGQITLQARSLPQRRCSHVKWASCPFRMPRMPVTFVDEREASTAQPFYREVAAFRLRNSLTSGASEAQAYRIKLEFHSRLCGKIIQHLEKQVRIPDACQGDNARWSCSGLYFVLLHNFNNIHQKDLVVILVAIVKILRGGHHGQYALGALQECAQAFLTCLFTCNDRVLQRVHKIADGSDPIMNKWRSFAELLRQLSEQTQGHALDAQDVSKTSGIGDTGMSCSDDTSCYEKYIGVEEIIEEKRSPARDSGAFACTGCLARDASETLFAKIVGKCTLQKDFARVAFVLYWLSKVGFSSEITTRFFEMNLRRMLALQSDNRSEPCPRDFISVLRYSLHFDIDGSLREALYGYLAASNKKSLLHLTLQDTNNLVDCLLEKEQADQGLLVAVFANVQLSIKAMSSLGGKQPIGVAHSYLAERRRLVEDARAHWDNIFVDFEQLKDLVSAFVGRDSLCNFLQKHCLPPSELRVKSGFDADAVNRHAVFDIVRKLQKLCPAMEETQEYCVKLIESALRSLDNSQHANR</sequence>
<keyword evidence="2" id="KW-1185">Reference proteome</keyword>
<dbReference type="VEuPathDB" id="PiroplasmaDB:BBBOND_0100650"/>
<proteinExistence type="predicted"/>
<evidence type="ECO:0000313" key="1">
    <source>
        <dbReference type="EMBL" id="CDR93736.1"/>
    </source>
</evidence>
<accession>A0A061CYM3</accession>
<dbReference type="GeneID" id="24562277"/>
<dbReference type="AlphaFoldDB" id="A0A061CYM3"/>
<dbReference type="EMBL" id="LK391707">
    <property type="protein sequence ID" value="CDR93736.1"/>
    <property type="molecule type" value="Genomic_DNA"/>
</dbReference>
<reference evidence="2" key="1">
    <citation type="journal article" date="2014" name="Nucleic Acids Res.">
        <title>The evolutionary dynamics of variant antigen genes in Babesia reveal a history of genomic innovation underlying host-parasite interaction.</title>
        <authorList>
            <person name="Jackson A.P."/>
            <person name="Otto T.D."/>
            <person name="Darby A."/>
            <person name="Ramaprasad A."/>
            <person name="Xia D."/>
            <person name="Echaide I.E."/>
            <person name="Farber M."/>
            <person name="Gahlot S."/>
            <person name="Gamble J."/>
            <person name="Gupta D."/>
            <person name="Gupta Y."/>
            <person name="Jackson L."/>
            <person name="Malandrin L."/>
            <person name="Malas T.B."/>
            <person name="Moussa E."/>
            <person name="Nair M."/>
            <person name="Reid A.J."/>
            <person name="Sanders M."/>
            <person name="Sharma J."/>
            <person name="Tracey A."/>
            <person name="Quail M.A."/>
            <person name="Weir W."/>
            <person name="Wastling J.M."/>
            <person name="Hall N."/>
            <person name="Willadsen P."/>
            <person name="Lingelbach K."/>
            <person name="Shiels B."/>
            <person name="Tait A."/>
            <person name="Berriman M."/>
            <person name="Allred D.R."/>
            <person name="Pain A."/>
        </authorList>
    </citation>
    <scope>NUCLEOTIDE SEQUENCE [LARGE SCALE GENOMIC DNA]</scope>
    <source>
        <strain evidence="2">Bond</strain>
    </source>
</reference>
<dbReference type="Proteomes" id="UP000033188">
    <property type="component" value="Chromosome 1"/>
</dbReference>